<dbReference type="EMBL" id="LNYC01000003">
    <property type="protein sequence ID" value="KTD04517.1"/>
    <property type="molecule type" value="Genomic_DNA"/>
</dbReference>
<dbReference type="Gene3D" id="1.20.1260.10">
    <property type="match status" value="1"/>
</dbReference>
<evidence type="ECO:0000256" key="8">
    <source>
        <dbReference type="ARBA" id="ARBA00023136"/>
    </source>
</evidence>
<protein>
    <recommendedName>
        <fullName evidence="9">3-demethoxyubiquinol 3-hydroxylase</fullName>
        <shortName evidence="9">DMQ hydroxylase</shortName>
        <ecNumber evidence="9">1.14.99.60</ecNumber>
    </recommendedName>
    <alternativeName>
        <fullName evidence="9">2-nonaprenyl-3-methyl-6-methoxy-1,4-benzoquinol hydroxylase</fullName>
    </alternativeName>
</protein>
<keyword evidence="11" id="KW-1185">Reference proteome</keyword>
<dbReference type="GO" id="GO:0046872">
    <property type="term" value="F:metal ion binding"/>
    <property type="evidence" value="ECO:0007669"/>
    <property type="project" value="UniProtKB-KW"/>
</dbReference>
<evidence type="ECO:0000256" key="9">
    <source>
        <dbReference type="HAMAP-Rule" id="MF_01658"/>
    </source>
</evidence>
<keyword evidence="4 9" id="KW-0479">Metal-binding</keyword>
<feature type="binding site" evidence="9">
    <location>
        <position position="90"/>
    </location>
    <ligand>
        <name>Fe cation</name>
        <dbReference type="ChEBI" id="CHEBI:24875"/>
        <label>1</label>
    </ligand>
</feature>
<reference evidence="10 11" key="1">
    <citation type="submission" date="2015-11" db="EMBL/GenBank/DDBJ databases">
        <title>Genomic analysis of 38 Legionella species identifies large and diverse effector repertoires.</title>
        <authorList>
            <person name="Burstein D."/>
            <person name="Amaro F."/>
            <person name="Zusman T."/>
            <person name="Lifshitz Z."/>
            <person name="Cohen O."/>
            <person name="Gilbert J.A."/>
            <person name="Pupko T."/>
            <person name="Shuman H.A."/>
            <person name="Segal G."/>
        </authorList>
    </citation>
    <scope>NUCLEOTIDE SEQUENCE [LARGE SCALE GENOMIC DNA]</scope>
    <source>
        <strain evidence="10 11">ATCC 49504</strain>
    </source>
</reference>
<dbReference type="PATRIC" id="fig|45065.4.peg.138"/>
<dbReference type="PANTHER" id="PTHR11237">
    <property type="entry name" value="COENZYME Q10 BIOSYNTHESIS PROTEIN 7"/>
    <property type="match status" value="1"/>
</dbReference>
<evidence type="ECO:0000256" key="2">
    <source>
        <dbReference type="ARBA" id="ARBA00022475"/>
    </source>
</evidence>
<dbReference type="OrthoDB" id="5192789at2"/>
<feature type="binding site" evidence="9">
    <location>
        <position position="93"/>
    </location>
    <ligand>
        <name>Fe cation</name>
        <dbReference type="ChEBI" id="CHEBI:24875"/>
        <label>1</label>
    </ligand>
</feature>
<organism evidence="10 11">
    <name type="scientific">Legionella geestiana</name>
    <dbReference type="NCBI Taxonomy" id="45065"/>
    <lineage>
        <taxon>Bacteria</taxon>
        <taxon>Pseudomonadati</taxon>
        <taxon>Pseudomonadota</taxon>
        <taxon>Gammaproteobacteria</taxon>
        <taxon>Legionellales</taxon>
        <taxon>Legionellaceae</taxon>
        <taxon>Legionella</taxon>
    </lineage>
</organism>
<accession>A0A0W0U9P1</accession>
<dbReference type="GO" id="GO:0008682">
    <property type="term" value="F:3-demethoxyubiquinol 3-hydroxylase activity"/>
    <property type="evidence" value="ECO:0007669"/>
    <property type="project" value="UniProtKB-EC"/>
</dbReference>
<keyword evidence="6 9" id="KW-0408">Iron</keyword>
<comment type="function">
    <text evidence="9">Catalyzes the hydroxylation of 2-nonaprenyl-3-methyl-6-methoxy-1,4-benzoquinol during ubiquinone biosynthesis.</text>
</comment>
<dbReference type="GO" id="GO:0005886">
    <property type="term" value="C:plasma membrane"/>
    <property type="evidence" value="ECO:0007669"/>
    <property type="project" value="UniProtKB-SubCell"/>
</dbReference>
<dbReference type="GO" id="GO:0006744">
    <property type="term" value="P:ubiquinone biosynthetic process"/>
    <property type="evidence" value="ECO:0007669"/>
    <property type="project" value="UniProtKB-UniRule"/>
</dbReference>
<dbReference type="InterPro" id="IPR009078">
    <property type="entry name" value="Ferritin-like_SF"/>
</dbReference>
<comment type="pathway">
    <text evidence="1 9">Cofactor biosynthesis; ubiquinone biosynthesis.</text>
</comment>
<feature type="binding site" evidence="9">
    <location>
        <position position="60"/>
    </location>
    <ligand>
        <name>Fe cation</name>
        <dbReference type="ChEBI" id="CHEBI:24875"/>
        <label>1</label>
    </ligand>
</feature>
<comment type="caution">
    <text evidence="10">The sequence shown here is derived from an EMBL/GenBank/DDBJ whole genome shotgun (WGS) entry which is preliminary data.</text>
</comment>
<keyword evidence="3 9" id="KW-0831">Ubiquinone biosynthesis</keyword>
<dbReference type="Proteomes" id="UP000054785">
    <property type="component" value="Unassembled WGS sequence"/>
</dbReference>
<evidence type="ECO:0000256" key="6">
    <source>
        <dbReference type="ARBA" id="ARBA00023004"/>
    </source>
</evidence>
<feature type="binding site" evidence="9">
    <location>
        <position position="177"/>
    </location>
    <ligand>
        <name>Fe cation</name>
        <dbReference type="ChEBI" id="CHEBI:24875"/>
        <label>2</label>
    </ligand>
</feature>
<feature type="binding site" evidence="9">
    <location>
        <position position="90"/>
    </location>
    <ligand>
        <name>Fe cation</name>
        <dbReference type="ChEBI" id="CHEBI:24875"/>
        <label>2</label>
    </ligand>
</feature>
<gene>
    <name evidence="9" type="primary">coq7</name>
    <name evidence="10" type="ORF">Lgee_0127</name>
</gene>
<dbReference type="AlphaFoldDB" id="A0A0W0U9P1"/>
<evidence type="ECO:0000256" key="4">
    <source>
        <dbReference type="ARBA" id="ARBA00022723"/>
    </source>
</evidence>
<proteinExistence type="inferred from homology"/>
<evidence type="ECO:0000256" key="3">
    <source>
        <dbReference type="ARBA" id="ARBA00022688"/>
    </source>
</evidence>
<dbReference type="HAMAP" id="MF_01658">
    <property type="entry name" value="COQ7"/>
    <property type="match status" value="1"/>
</dbReference>
<dbReference type="InterPro" id="IPR047809">
    <property type="entry name" value="COQ7_proteobact"/>
</dbReference>
<dbReference type="STRING" id="45065.Lgee_0127"/>
<evidence type="ECO:0000256" key="5">
    <source>
        <dbReference type="ARBA" id="ARBA00023002"/>
    </source>
</evidence>
<keyword evidence="7 9" id="KW-0503">Monooxygenase</keyword>
<comment type="cofactor">
    <cofactor evidence="9">
        <name>Fe cation</name>
        <dbReference type="ChEBI" id="CHEBI:24875"/>
    </cofactor>
    <text evidence="9">Binds 2 iron ions per subunit.</text>
</comment>
<dbReference type="EC" id="1.14.99.60" evidence="9"/>
<dbReference type="NCBIfam" id="NF033656">
    <property type="entry name" value="DMQ_monoox_COQ7"/>
    <property type="match status" value="1"/>
</dbReference>
<feature type="binding site" evidence="9">
    <location>
        <position position="174"/>
    </location>
    <ligand>
        <name>Fe cation</name>
        <dbReference type="ChEBI" id="CHEBI:24875"/>
        <label>2</label>
    </ligand>
</feature>
<dbReference type="PANTHER" id="PTHR11237:SF4">
    <property type="entry name" value="5-DEMETHOXYUBIQUINONE HYDROXYLASE, MITOCHONDRIAL"/>
    <property type="match status" value="1"/>
</dbReference>
<dbReference type="InterPro" id="IPR012347">
    <property type="entry name" value="Ferritin-like"/>
</dbReference>
<dbReference type="RefSeq" id="WP_028386237.1">
    <property type="nucleotide sequence ID" value="NZ_CAAAHN010000012.1"/>
</dbReference>
<evidence type="ECO:0000256" key="7">
    <source>
        <dbReference type="ARBA" id="ARBA00023033"/>
    </source>
</evidence>
<dbReference type="SUPFAM" id="SSF47240">
    <property type="entry name" value="Ferritin-like"/>
    <property type="match status" value="1"/>
</dbReference>
<comment type="similarity">
    <text evidence="9">Belongs to the COQ7 family.</text>
</comment>
<keyword evidence="2 9" id="KW-1003">Cell membrane</keyword>
<feature type="binding site" evidence="9">
    <location>
        <position position="142"/>
    </location>
    <ligand>
        <name>Fe cation</name>
        <dbReference type="ChEBI" id="CHEBI:24875"/>
        <label>2</label>
    </ligand>
</feature>
<comment type="subcellular location">
    <subcellularLocation>
        <location evidence="9">Cell membrane</location>
        <topology evidence="9">Peripheral membrane protein</topology>
    </subcellularLocation>
</comment>
<dbReference type="Pfam" id="PF03232">
    <property type="entry name" value="COQ7"/>
    <property type="match status" value="1"/>
</dbReference>
<name>A0A0W0U9P1_9GAMM</name>
<evidence type="ECO:0000313" key="10">
    <source>
        <dbReference type="EMBL" id="KTD04517.1"/>
    </source>
</evidence>
<keyword evidence="10" id="KW-0830">Ubiquinone</keyword>
<evidence type="ECO:0000313" key="11">
    <source>
        <dbReference type="Proteomes" id="UP000054785"/>
    </source>
</evidence>
<comment type="catalytic activity">
    <reaction evidence="9">
        <text>a 5-methoxy-2-methyl-3-(all-trans-polyprenyl)benzene-1,4-diol + AH2 + O2 = a 3-demethylubiquinol + A + H2O</text>
        <dbReference type="Rhea" id="RHEA:50908"/>
        <dbReference type="Rhea" id="RHEA-COMP:10859"/>
        <dbReference type="Rhea" id="RHEA-COMP:10914"/>
        <dbReference type="ChEBI" id="CHEBI:13193"/>
        <dbReference type="ChEBI" id="CHEBI:15377"/>
        <dbReference type="ChEBI" id="CHEBI:15379"/>
        <dbReference type="ChEBI" id="CHEBI:17499"/>
        <dbReference type="ChEBI" id="CHEBI:84167"/>
        <dbReference type="ChEBI" id="CHEBI:84422"/>
        <dbReference type="EC" id="1.14.99.60"/>
    </reaction>
</comment>
<evidence type="ECO:0000256" key="1">
    <source>
        <dbReference type="ARBA" id="ARBA00004749"/>
    </source>
</evidence>
<dbReference type="InterPro" id="IPR011566">
    <property type="entry name" value="Ubq_synth_Coq7"/>
</dbReference>
<feature type="binding site" evidence="9">
    <location>
        <position position="174"/>
    </location>
    <ligand>
        <name>Fe cation</name>
        <dbReference type="ChEBI" id="CHEBI:24875"/>
        <label>1</label>
    </ligand>
</feature>
<keyword evidence="5 9" id="KW-0560">Oxidoreductase</keyword>
<dbReference type="UniPathway" id="UPA00232"/>
<dbReference type="CDD" id="cd01042">
    <property type="entry name" value="DMQH"/>
    <property type="match status" value="1"/>
</dbReference>
<sequence length="211" mass="23082">MPSPLELLIREADVALRTLFPEGARPGSRPMPGAELSEAGMKDEARRHAGGLMRVNHSGEVCAQALYQGQALTAKLPEVREEMQHAAAEETEHLAWCEARLKELDSKPSLLNPLWYAASFGIGALAGLAGDDWSLGFVAETEHQVSAHLQGHLESLPSEDAKTRAIIQQMDIDEREHAKMAERAGARDLPAPVKTLMGLVSKVMTRTSYYF</sequence>
<keyword evidence="8 9" id="KW-0472">Membrane</keyword>